<gene>
    <name evidence="3" type="ORF">ACFO4E_08385</name>
</gene>
<feature type="transmembrane region" description="Helical" evidence="1">
    <location>
        <begin position="140"/>
        <end position="161"/>
    </location>
</feature>
<sequence length="422" mass="42947">MSLETIGIVGLVVVFLLGTIRPVNMGALALTATFIVGAFVARLPVEDLFGGFPVSLMMILVGVTFLFGFAKQNGTVQWIVHAAVSLVHGKTLLIPWIVFAISTLLAAFGAASPAAVAIIAPIGMTLAVQNRMSPVMMGLMAVNGAAAGSFSPVGILGGIMLSAASHNDIALDAGVLFAGTFAFNVLIAIVTVLIFRRHGIVTDAEGGVEDAPRERLTLERAVTLGAIGLMVVLVAGFKLDAALTCIAIATLLSLVFPRTGRTAPGAIAWTIVLLVCGIVTYVSLLQALGIVDSVGAAVSTMSAPLVAALVICLVGAVVSAFASTTGILSALVPLSIPFLATGSVSTTGLLVALAVSSSVVDASPLSTNGALVVANSPEDQRARVYRTLLVWGGAMTLVVPPPVLAPVRDPSLAVIEKGNSHD</sequence>
<feature type="domain" description="Dicarboxylate carrier MatC N-terminal" evidence="2">
    <location>
        <begin position="1"/>
        <end position="149"/>
    </location>
</feature>
<accession>A0ABV9DVI2</accession>
<feature type="transmembrane region" description="Helical" evidence="1">
    <location>
        <begin position="266"/>
        <end position="291"/>
    </location>
</feature>
<feature type="transmembrane region" description="Helical" evidence="1">
    <location>
        <begin position="78"/>
        <end position="98"/>
    </location>
</feature>
<dbReference type="RefSeq" id="WP_378572551.1">
    <property type="nucleotide sequence ID" value="NZ_JBHSFQ010000005.1"/>
</dbReference>
<comment type="caution">
    <text evidence="3">The sequence shown here is derived from an EMBL/GenBank/DDBJ whole genome shotgun (WGS) entry which is preliminary data.</text>
</comment>
<dbReference type="Proteomes" id="UP001595923">
    <property type="component" value="Unassembled WGS sequence"/>
</dbReference>
<feature type="transmembrane region" description="Helical" evidence="1">
    <location>
        <begin position="173"/>
        <end position="195"/>
    </location>
</feature>
<name>A0ABV9DVI2_9ACTN</name>
<feature type="transmembrane region" description="Helical" evidence="1">
    <location>
        <begin position="221"/>
        <end position="254"/>
    </location>
</feature>
<keyword evidence="1" id="KW-0472">Membrane</keyword>
<feature type="transmembrane region" description="Helical" evidence="1">
    <location>
        <begin position="104"/>
        <end position="128"/>
    </location>
</feature>
<protein>
    <submittedName>
        <fullName evidence="3">SLC13 family permease</fullName>
    </submittedName>
</protein>
<evidence type="ECO:0000313" key="4">
    <source>
        <dbReference type="Proteomes" id="UP001595923"/>
    </source>
</evidence>
<organism evidence="3 4">
    <name type="scientific">Nocardiopsis mangrovi</name>
    <dbReference type="NCBI Taxonomy" id="1179818"/>
    <lineage>
        <taxon>Bacteria</taxon>
        <taxon>Bacillati</taxon>
        <taxon>Actinomycetota</taxon>
        <taxon>Actinomycetes</taxon>
        <taxon>Streptosporangiales</taxon>
        <taxon>Nocardiopsidaceae</taxon>
        <taxon>Nocardiopsis</taxon>
    </lineage>
</organism>
<dbReference type="InterPro" id="IPR009827">
    <property type="entry name" value="MatC_N"/>
</dbReference>
<evidence type="ECO:0000313" key="3">
    <source>
        <dbReference type="EMBL" id="MFC4561874.1"/>
    </source>
</evidence>
<dbReference type="Pfam" id="PF07158">
    <property type="entry name" value="MatC_N"/>
    <property type="match status" value="1"/>
</dbReference>
<dbReference type="EMBL" id="JBHSFQ010000005">
    <property type="protein sequence ID" value="MFC4561874.1"/>
    <property type="molecule type" value="Genomic_DNA"/>
</dbReference>
<evidence type="ECO:0000259" key="2">
    <source>
        <dbReference type="Pfam" id="PF07158"/>
    </source>
</evidence>
<keyword evidence="1" id="KW-0812">Transmembrane</keyword>
<feature type="transmembrane region" description="Helical" evidence="1">
    <location>
        <begin position="334"/>
        <end position="355"/>
    </location>
</feature>
<feature type="transmembrane region" description="Helical" evidence="1">
    <location>
        <begin position="6"/>
        <end position="23"/>
    </location>
</feature>
<feature type="transmembrane region" description="Helical" evidence="1">
    <location>
        <begin position="303"/>
        <end position="322"/>
    </location>
</feature>
<proteinExistence type="predicted"/>
<evidence type="ECO:0000256" key="1">
    <source>
        <dbReference type="SAM" id="Phobius"/>
    </source>
</evidence>
<reference evidence="4" key="1">
    <citation type="journal article" date="2019" name="Int. J. Syst. Evol. Microbiol.">
        <title>The Global Catalogue of Microorganisms (GCM) 10K type strain sequencing project: providing services to taxonomists for standard genome sequencing and annotation.</title>
        <authorList>
            <consortium name="The Broad Institute Genomics Platform"/>
            <consortium name="The Broad Institute Genome Sequencing Center for Infectious Disease"/>
            <person name="Wu L."/>
            <person name="Ma J."/>
        </authorList>
    </citation>
    <scope>NUCLEOTIDE SEQUENCE [LARGE SCALE GENOMIC DNA]</scope>
    <source>
        <strain evidence="4">XZYJ18</strain>
    </source>
</reference>
<feature type="transmembrane region" description="Helical" evidence="1">
    <location>
        <begin position="51"/>
        <end position="69"/>
    </location>
</feature>
<keyword evidence="1" id="KW-1133">Transmembrane helix</keyword>
<keyword evidence="4" id="KW-1185">Reference proteome</keyword>